<feature type="transmembrane region" description="Helical" evidence="2">
    <location>
        <begin position="296"/>
        <end position="317"/>
    </location>
</feature>
<feature type="compositionally biased region" description="Polar residues" evidence="1">
    <location>
        <begin position="628"/>
        <end position="640"/>
    </location>
</feature>
<feature type="transmembrane region" description="Helical" evidence="2">
    <location>
        <begin position="392"/>
        <end position="412"/>
    </location>
</feature>
<feature type="compositionally biased region" description="Basic and acidic residues" evidence="1">
    <location>
        <begin position="502"/>
        <end position="538"/>
    </location>
</feature>
<evidence type="ECO:0000313" key="5">
    <source>
        <dbReference type="Proteomes" id="UP000322220"/>
    </source>
</evidence>
<feature type="chain" id="PRO_5044492195" evidence="3">
    <location>
        <begin position="28"/>
        <end position="743"/>
    </location>
</feature>
<feature type="compositionally biased region" description="Polar residues" evidence="1">
    <location>
        <begin position="590"/>
        <end position="610"/>
    </location>
</feature>
<feature type="compositionally biased region" description="Basic and acidic residues" evidence="1">
    <location>
        <begin position="550"/>
        <end position="575"/>
    </location>
</feature>
<dbReference type="EMBL" id="VTIK01000010">
    <property type="protein sequence ID" value="TYU49459.1"/>
    <property type="molecule type" value="Genomic_DNA"/>
</dbReference>
<organism evidence="4 5">
    <name type="scientific">Listeria monocytogenes</name>
    <dbReference type="NCBI Taxonomy" id="1639"/>
    <lineage>
        <taxon>Bacteria</taxon>
        <taxon>Bacillati</taxon>
        <taxon>Bacillota</taxon>
        <taxon>Bacilli</taxon>
        <taxon>Bacillales</taxon>
        <taxon>Listeriaceae</taxon>
        <taxon>Listeria</taxon>
    </lineage>
</organism>
<evidence type="ECO:0000256" key="1">
    <source>
        <dbReference type="SAM" id="MobiDB-lite"/>
    </source>
</evidence>
<protein>
    <submittedName>
        <fullName evidence="4">Uncharacterized protein</fullName>
    </submittedName>
</protein>
<sequence>MTHWKKWFSIFFLACILWVSSSSFVQAEETIKDKPVSDDPVTIYRDYENFSFPLMTKDSGSLSPVTQANASIGIAMKNGTWEATEFVGKLNAKATGFLFDFDAMKPIRQPILDITNEMANSLLGVATTLGVMVLAVIMVIKFAMEQNFKQAMLVFLMAVLVIASMVTMGNPSRSKAIMSVATDLDTAVAGAFMSNSKALETGKDSSSASPGEKVASNIFKANVFVPYLINNYGTSDLDTINKKKIKYNNKEYSRLSLLMNNGDSEKLGEDFVSDIAKIEADDLDNKNVAWKKSNSIAIINIFFLILNIVQFLIYFALFLLKSMLGFLLLFMFPLSILILLFSMFSTSLNPFRNIAKGYFTVMLFKGAVSFLAFFYASYMMIAYRTSDAYNNVFIKIIVILLYVVMPLILYIWRAFLFSLIIGAVTGQKVAPHRLAEQMRHPLRSSAEARQERRERAREPNNRKRKGGKGKENPSRTSLSDVIKVPQNIARQANKARKGLQKKMNEQKEAQLEAEQRITASEARKGQKQAEDRRDKDYGRLFNHVPVGEGRNGELSESQKRIQAKREDIQKKHEGIRQQNRMAKNTKQHKVATSSNLSQRRQNNQGNSVGRTGQAVKKNPPLKKGNVQPLKTNGNAATNPTPRARKPQPGSTVTTSRKPNTIPNRNIGNTTSAPRSNTSTPRNNVARTTTRKPAANPMKESNRQPLQQNRKPAVPVRPQKVVRQRPAMGATKRAVSPRQMNRRK</sequence>
<feature type="region of interest" description="Disordered" evidence="1">
    <location>
        <begin position="440"/>
        <end position="743"/>
    </location>
</feature>
<feature type="transmembrane region" description="Helical" evidence="2">
    <location>
        <begin position="357"/>
        <end position="380"/>
    </location>
</feature>
<proteinExistence type="predicted"/>
<keyword evidence="2" id="KW-0812">Transmembrane</keyword>
<dbReference type="AlphaFoldDB" id="A0AB74N877"/>
<comment type="caution">
    <text evidence="4">The sequence shown here is derived from an EMBL/GenBank/DDBJ whole genome shotgun (WGS) entry which is preliminary data.</text>
</comment>
<feature type="compositionally biased region" description="Low complexity" evidence="1">
    <location>
        <begin position="709"/>
        <end position="726"/>
    </location>
</feature>
<feature type="transmembrane region" description="Helical" evidence="2">
    <location>
        <begin position="324"/>
        <end position="345"/>
    </location>
</feature>
<gene>
    <name evidence="4" type="ORF">FZW98_14565</name>
</gene>
<dbReference type="RefSeq" id="WP_149058252.1">
    <property type="nucleotide sequence ID" value="NZ_VTIK01000010.1"/>
</dbReference>
<keyword evidence="2" id="KW-1133">Transmembrane helix</keyword>
<keyword evidence="2" id="KW-0472">Membrane</keyword>
<feature type="transmembrane region" description="Helical" evidence="2">
    <location>
        <begin position="151"/>
        <end position="169"/>
    </location>
</feature>
<feature type="transmembrane region" description="Helical" evidence="2">
    <location>
        <begin position="122"/>
        <end position="144"/>
    </location>
</feature>
<dbReference type="Proteomes" id="UP000322220">
    <property type="component" value="Unassembled WGS sequence"/>
</dbReference>
<feature type="compositionally biased region" description="Polar residues" evidence="1">
    <location>
        <begin position="648"/>
        <end position="687"/>
    </location>
</feature>
<feature type="compositionally biased region" description="Basic and acidic residues" evidence="1">
    <location>
        <begin position="446"/>
        <end position="461"/>
    </location>
</feature>
<evidence type="ECO:0000256" key="2">
    <source>
        <dbReference type="SAM" id="Phobius"/>
    </source>
</evidence>
<feature type="signal peptide" evidence="3">
    <location>
        <begin position="1"/>
        <end position="27"/>
    </location>
</feature>
<name>A0AB74N877_LISMN</name>
<keyword evidence="3" id="KW-0732">Signal</keyword>
<evidence type="ECO:0000256" key="3">
    <source>
        <dbReference type="SAM" id="SignalP"/>
    </source>
</evidence>
<accession>A0AB74N877</accession>
<evidence type="ECO:0000313" key="4">
    <source>
        <dbReference type="EMBL" id="TYU49459.1"/>
    </source>
</evidence>
<reference evidence="4 5" key="1">
    <citation type="submission" date="2019-08" db="EMBL/GenBank/DDBJ databases">
        <title>Soil Listeria distribution.</title>
        <authorList>
            <person name="Liao J."/>
        </authorList>
    </citation>
    <scope>NUCLEOTIDE SEQUENCE [LARGE SCALE GENOMIC DNA]</scope>
    <source>
        <strain evidence="4 5">IN-RH-2-BL1</strain>
    </source>
</reference>